<keyword evidence="2" id="KW-1185">Reference proteome</keyword>
<protein>
    <submittedName>
        <fullName evidence="1">Uncharacterized protein</fullName>
    </submittedName>
</protein>
<accession>T0I2X4</accession>
<reference evidence="1 2" key="1">
    <citation type="journal article" date="2013" name="Genome Announc.">
        <title>Draft Genome Sequence of a Hexachlorocyclohexane-Degrading Bacterium, Sphingobium baderi Strain LL03T.</title>
        <authorList>
            <person name="Kaur J."/>
            <person name="Verma H."/>
            <person name="Tripathi C."/>
            <person name="Khurana J.P."/>
            <person name="Lal R."/>
        </authorList>
    </citation>
    <scope>NUCLEOTIDE SEQUENCE [LARGE SCALE GENOMIC DNA]</scope>
    <source>
        <strain evidence="1 2">LL03</strain>
    </source>
</reference>
<dbReference type="EMBL" id="ATIB01000036">
    <property type="protein sequence ID" value="EQB03994.1"/>
    <property type="molecule type" value="Genomic_DNA"/>
</dbReference>
<comment type="caution">
    <text evidence="1">The sequence shown here is derived from an EMBL/GenBank/DDBJ whole genome shotgun (WGS) entry which is preliminary data.</text>
</comment>
<proteinExistence type="predicted"/>
<sequence length="72" mass="7994">MPASRSRMIASTMNSVMQIQPILMWRHVLPSPRGSARMVATLVIAIGKNRRPAMKGRAGVRGFQTTKYNNVP</sequence>
<organism evidence="1 2">
    <name type="scientific">Sphingobium baderi LL03</name>
    <dbReference type="NCBI Taxonomy" id="1114964"/>
    <lineage>
        <taxon>Bacteria</taxon>
        <taxon>Pseudomonadati</taxon>
        <taxon>Pseudomonadota</taxon>
        <taxon>Alphaproteobacteria</taxon>
        <taxon>Sphingomonadales</taxon>
        <taxon>Sphingomonadaceae</taxon>
        <taxon>Sphingobium</taxon>
    </lineage>
</organism>
<evidence type="ECO:0000313" key="2">
    <source>
        <dbReference type="Proteomes" id="UP000015524"/>
    </source>
</evidence>
<gene>
    <name evidence="1" type="ORF">L485_04735</name>
</gene>
<dbReference type="AlphaFoldDB" id="T0I2X4"/>
<dbReference type="Proteomes" id="UP000015524">
    <property type="component" value="Unassembled WGS sequence"/>
</dbReference>
<dbReference type="PATRIC" id="fig|1114964.8.peg.1562"/>
<name>T0I2X4_9SPHN</name>
<evidence type="ECO:0000313" key="1">
    <source>
        <dbReference type="EMBL" id="EQB03994.1"/>
    </source>
</evidence>